<sequence length="1538" mass="178213">MEQWTIYFLLISSCLTDFNMYSMDRIINDETVRYDCLDYYVFDDVINYNDLSAYAHQNIPYCISTLDWSEDEDNMEINGQLFLFADLVRANIAIKDLMAWSVSIDIVERFEMYLAVNNTEQWSSEVFYNCSEPFFGTYCQYSFTSSFDSFSDYVEFSFSMHSEDNSPMKSLTDNTCYQHLTCNRSAQSFCLDWREICDGKIDCYNWEDEKDCSELEMNECHDNEYRCRNGQCIPEEFLWDNQINPDCLDRTDIFNPIYWKKCFKDPSFRCEEHTCRGFQDNVCGDGSCEENYIGCGSNRDVMFLSAMLSLVEHTHLSFKCWEAMICAIRSESIVKNLYVPTIFCQKILITSPTIIEEACPLLFFFPKHNAVLGHVRLVYTRERNNDNKKMRTPKFICYNRELCDFISPTIEINGSYCNPYEDFNLGSIIDNWSDMINAIKNVFRPCSTDSKRKPLTTTLFQCPNSSKVISKHRLVDSHWDCANGSDEFFNASCFLQDKHRFRCGTSNKCISPTNIRDLKYDCDTGDDEQVWATGKTGKIFSFQILCDGVADNLIGQDNETDETNCNQWPCDNQYTHCDGIWNCWNGADDARCGSTVCPEDTHPCIDPFTYSLTCLPVSRANDHIDDCLGGADERVFCRTVHPGDNRFRYRCWNASQDDEKVCISTNDLCDQKIDCKSNEDERFCSNNTIRYLCDNERNVKYNVIGDALCNISDMGISEFVYFSLSDPLKPKIQIADSFPMVESRSVVPRSLSEFFFCHRGLIIVVVGSNEPRCLCPPAFYGSRCEFQNQRVSLTLQFRKESSSTWYTIYQLVVFLLENDRDIHSWTELTYIPSHDCRFKFNIYLLYKKRPKHETRNYSIRINAFNGHDLSDHVSWRLVPQFQFLPVLRISTYLFIPNQRSAYGSKTCSLGCGPHGQCTRYVNQDHVMFCQCDGGWIGDRCDIKYLCDCAPKSRCVGWDNGRSICICPLKKFGPRCYISHTSCQNDTCQHDGICIPTVHRGYLCICTDGFSGLHCEKIDPRIDIEFSHEIDIPQSILVHIITVYNDSNPMRTTVFKKVPFDQTSVSLSTSNPINIAFIEFSGSYFLVMVRKIAPLSSTNVSVLMTPNHRCASVRQLLHPSILQYSPLRRAKFYHIACQTDVSLMCIYDTSFMCLCNNHRHANCFEFDHNMTYNCLGSTYCENGARCFQDDPVCAKSSLCVCAECFYGRRCQFSNRGFGVSLDGILGYHIRPNTRISKQPMVVQMCIILTTIMLVIGLINGFLSTLTFYTRESYSMGCEIYLLVVSFNSLMTISLFTYKFWVLILSQMGLIVDRNFLWFHCVSTDFLLRISNIFGNWINASVAVERSFMVTKGINFDKVKSVRTARWIIFIVFFLVSLTVLQDPLNRQLIEDVEDQRLWCIIKYSPFLQIITSVINLIHFFIPFICNFMSALIIIIHSARYRFRVQNQLKYWQYLFQQLQQCKHLLISSCLLVIFSLPGMIISLVSNCMRSTRNPWLYLRGYLVSFLPSLHTTIIFIVPSTVYKERLFQKTKRFKTIFIH</sequence>
<feature type="disulfide bond" evidence="11">
    <location>
        <begin position="907"/>
        <end position="917"/>
    </location>
</feature>
<dbReference type="Gene3D" id="2.10.25.10">
    <property type="entry name" value="Laminin"/>
    <property type="match status" value="1"/>
</dbReference>
<protein>
    <submittedName>
        <fullName evidence="17">Uncharacterized protein</fullName>
    </submittedName>
</protein>
<evidence type="ECO:0000256" key="2">
    <source>
        <dbReference type="ARBA" id="ARBA00022536"/>
    </source>
</evidence>
<evidence type="ECO:0000256" key="3">
    <source>
        <dbReference type="ARBA" id="ARBA00022692"/>
    </source>
</evidence>
<dbReference type="Gene3D" id="1.20.1070.10">
    <property type="entry name" value="Rhodopsin 7-helix transmembrane proteins"/>
    <property type="match status" value="1"/>
</dbReference>
<dbReference type="PROSITE" id="PS01186">
    <property type="entry name" value="EGF_2"/>
    <property type="match status" value="2"/>
</dbReference>
<evidence type="ECO:0000256" key="11">
    <source>
        <dbReference type="PROSITE-ProRule" id="PRU00076"/>
    </source>
</evidence>
<feature type="disulfide bond" evidence="12">
    <location>
        <begin position="220"/>
        <end position="232"/>
    </location>
</feature>
<feature type="transmembrane region" description="Helical" evidence="13">
    <location>
        <begin position="1463"/>
        <end position="1483"/>
    </location>
</feature>
<dbReference type="InterPro" id="IPR000276">
    <property type="entry name" value="GPCR_Rhodpsn"/>
</dbReference>
<feature type="chain" id="PRO_5032919032" evidence="14">
    <location>
        <begin position="17"/>
        <end position="1538"/>
    </location>
</feature>
<keyword evidence="2 11" id="KW-0245">EGF-like domain</keyword>
<evidence type="ECO:0000259" key="16">
    <source>
        <dbReference type="PROSITE" id="PS50262"/>
    </source>
</evidence>
<comment type="caution">
    <text evidence="17">The sequence shown here is derived from an EMBL/GenBank/DDBJ whole genome shotgun (WGS) entry which is preliminary data.</text>
</comment>
<feature type="transmembrane region" description="Helical" evidence="13">
    <location>
        <begin position="1278"/>
        <end position="1304"/>
    </location>
</feature>
<dbReference type="Gene3D" id="4.10.400.10">
    <property type="entry name" value="Low-density Lipoprotein Receptor"/>
    <property type="match status" value="2"/>
</dbReference>
<evidence type="ECO:0000256" key="7">
    <source>
        <dbReference type="ARBA" id="ARBA00022989"/>
    </source>
</evidence>
<dbReference type="Proteomes" id="UP000663855">
    <property type="component" value="Unassembled WGS sequence"/>
</dbReference>
<dbReference type="PROSITE" id="PS00022">
    <property type="entry name" value="EGF_1"/>
    <property type="match status" value="4"/>
</dbReference>
<keyword evidence="3 13" id="KW-0812">Transmembrane</keyword>
<proteinExistence type="predicted"/>
<dbReference type="InterPro" id="IPR000742">
    <property type="entry name" value="EGF"/>
</dbReference>
<dbReference type="SUPFAM" id="SSF57196">
    <property type="entry name" value="EGF/Laminin"/>
    <property type="match status" value="2"/>
</dbReference>
<dbReference type="Pfam" id="PF00008">
    <property type="entry name" value="EGF"/>
    <property type="match status" value="1"/>
</dbReference>
<feature type="disulfide bond" evidence="12">
    <location>
        <begin position="197"/>
        <end position="212"/>
    </location>
</feature>
<evidence type="ECO:0000259" key="15">
    <source>
        <dbReference type="PROSITE" id="PS50026"/>
    </source>
</evidence>
<feature type="disulfide bond" evidence="11">
    <location>
        <begin position="1005"/>
        <end position="1014"/>
    </location>
</feature>
<evidence type="ECO:0000256" key="10">
    <source>
        <dbReference type="ARBA" id="ARBA00023180"/>
    </source>
</evidence>
<evidence type="ECO:0000256" key="6">
    <source>
        <dbReference type="ARBA" id="ARBA00022837"/>
    </source>
</evidence>
<dbReference type="CDD" id="cd00112">
    <property type="entry name" value="LDLa"/>
    <property type="match status" value="1"/>
</dbReference>
<keyword evidence="9 11" id="KW-1015">Disulfide bond</keyword>
<dbReference type="SMART" id="SM00181">
    <property type="entry name" value="EGF"/>
    <property type="match status" value="5"/>
</dbReference>
<dbReference type="PANTHER" id="PTHR22722:SF5">
    <property type="entry name" value="LOW-DENSITY LIPOPROTEIN RECEPTOR-RELATED PROTEIN 1B"/>
    <property type="match status" value="1"/>
</dbReference>
<dbReference type="SMART" id="SM00192">
    <property type="entry name" value="LDLa"/>
    <property type="match status" value="6"/>
</dbReference>
<name>A0A815S6P0_9BILA</name>
<feature type="disulfide bond" evidence="11">
    <location>
        <begin position="931"/>
        <end position="940"/>
    </location>
</feature>
<keyword evidence="4 14" id="KW-0732">Signal</keyword>
<dbReference type="PANTHER" id="PTHR22722">
    <property type="entry name" value="LOW-DENSITY LIPOPROTEIN RECEPTOR-RELATED PROTEIN 2-RELATED"/>
    <property type="match status" value="1"/>
</dbReference>
<accession>A0A815S6P0</accession>
<reference evidence="17" key="1">
    <citation type="submission" date="2021-02" db="EMBL/GenBank/DDBJ databases">
        <authorList>
            <person name="Nowell W R."/>
        </authorList>
    </citation>
    <scope>NUCLEOTIDE SEQUENCE</scope>
</reference>
<evidence type="ECO:0000256" key="12">
    <source>
        <dbReference type="PROSITE-ProRule" id="PRU00124"/>
    </source>
</evidence>
<evidence type="ECO:0000256" key="4">
    <source>
        <dbReference type="ARBA" id="ARBA00022729"/>
    </source>
</evidence>
<keyword evidence="8 13" id="KW-0472">Membrane</keyword>
<keyword evidence="5" id="KW-0677">Repeat</keyword>
<evidence type="ECO:0000313" key="18">
    <source>
        <dbReference type="Proteomes" id="UP000663855"/>
    </source>
</evidence>
<feature type="transmembrane region" description="Helical" evidence="13">
    <location>
        <begin position="1362"/>
        <end position="1379"/>
    </location>
</feature>
<evidence type="ECO:0000256" key="9">
    <source>
        <dbReference type="ARBA" id="ARBA00023157"/>
    </source>
</evidence>
<feature type="signal peptide" evidence="14">
    <location>
        <begin position="1"/>
        <end position="16"/>
    </location>
</feature>
<feature type="transmembrane region" description="Helical" evidence="13">
    <location>
        <begin position="1239"/>
        <end position="1266"/>
    </location>
</feature>
<gene>
    <name evidence="17" type="ORF">CJN711_LOCUS26369</name>
</gene>
<dbReference type="SUPFAM" id="SSF81321">
    <property type="entry name" value="Family A G protein-coupled receptor-like"/>
    <property type="match status" value="1"/>
</dbReference>
<dbReference type="CDD" id="cd00054">
    <property type="entry name" value="EGF_CA"/>
    <property type="match status" value="1"/>
</dbReference>
<feature type="domain" description="G-protein coupled receptors family 1 profile" evidence="16">
    <location>
        <begin position="1258"/>
        <end position="1514"/>
    </location>
</feature>
<dbReference type="InterPro" id="IPR002172">
    <property type="entry name" value="LDrepeatLR_classA_rpt"/>
</dbReference>
<evidence type="ECO:0000256" key="1">
    <source>
        <dbReference type="ARBA" id="ARBA00004370"/>
    </source>
</evidence>
<dbReference type="InterPro" id="IPR017452">
    <property type="entry name" value="GPCR_Rhodpsn_7TM"/>
</dbReference>
<feature type="disulfide bond" evidence="12">
    <location>
        <begin position="669"/>
        <end position="684"/>
    </location>
</feature>
<organism evidence="17 18">
    <name type="scientific">Rotaria magnacalcarata</name>
    <dbReference type="NCBI Taxonomy" id="392030"/>
    <lineage>
        <taxon>Eukaryota</taxon>
        <taxon>Metazoa</taxon>
        <taxon>Spiralia</taxon>
        <taxon>Gnathifera</taxon>
        <taxon>Rotifera</taxon>
        <taxon>Eurotatoria</taxon>
        <taxon>Bdelloidea</taxon>
        <taxon>Philodinida</taxon>
        <taxon>Philodinidae</taxon>
        <taxon>Rotaria</taxon>
    </lineage>
</organism>
<comment type="subcellular location">
    <subcellularLocation>
        <location evidence="1">Membrane</location>
    </subcellularLocation>
</comment>
<dbReference type="PROSITE" id="PS00237">
    <property type="entry name" value="G_PROTEIN_RECEP_F1_1"/>
    <property type="match status" value="1"/>
</dbReference>
<dbReference type="GO" id="GO:0005041">
    <property type="term" value="F:low-density lipoprotein particle receptor activity"/>
    <property type="evidence" value="ECO:0007669"/>
    <property type="project" value="TreeGrafter"/>
</dbReference>
<dbReference type="PROSITE" id="PS50026">
    <property type="entry name" value="EGF_3"/>
    <property type="match status" value="2"/>
</dbReference>
<dbReference type="InterPro" id="IPR051221">
    <property type="entry name" value="LDLR-related"/>
</dbReference>
<keyword evidence="6" id="KW-0106">Calcium</keyword>
<dbReference type="InterPro" id="IPR036055">
    <property type="entry name" value="LDL_receptor-like_sf"/>
</dbReference>
<dbReference type="PROSITE" id="PS50068">
    <property type="entry name" value="LDLRA_2"/>
    <property type="match status" value="3"/>
</dbReference>
<evidence type="ECO:0000256" key="5">
    <source>
        <dbReference type="ARBA" id="ARBA00022737"/>
    </source>
</evidence>
<keyword evidence="10" id="KW-0325">Glycoprotein</keyword>
<dbReference type="GO" id="GO:0005886">
    <property type="term" value="C:plasma membrane"/>
    <property type="evidence" value="ECO:0007669"/>
    <property type="project" value="TreeGrafter"/>
</dbReference>
<dbReference type="GO" id="GO:0048589">
    <property type="term" value="P:developmental growth"/>
    <property type="evidence" value="ECO:0007669"/>
    <property type="project" value="UniProtKB-ARBA"/>
</dbReference>
<evidence type="ECO:0000256" key="13">
    <source>
        <dbReference type="SAM" id="Phobius"/>
    </source>
</evidence>
<keyword evidence="7 13" id="KW-1133">Transmembrane helix</keyword>
<dbReference type="GO" id="GO:0043235">
    <property type="term" value="C:receptor complex"/>
    <property type="evidence" value="ECO:0007669"/>
    <property type="project" value="TreeGrafter"/>
</dbReference>
<feature type="transmembrane region" description="Helical" evidence="13">
    <location>
        <begin position="1412"/>
        <end position="1434"/>
    </location>
</feature>
<comment type="caution">
    <text evidence="11">Lacks conserved residue(s) required for the propagation of feature annotation.</text>
</comment>
<dbReference type="SUPFAM" id="SSF57424">
    <property type="entry name" value="LDL receptor-like module"/>
    <property type="match status" value="1"/>
</dbReference>
<feature type="transmembrane region" description="Helical" evidence="13">
    <location>
        <begin position="1324"/>
        <end position="1342"/>
    </location>
</feature>
<feature type="domain" description="EGF-like" evidence="15">
    <location>
        <begin position="903"/>
        <end position="941"/>
    </location>
</feature>
<feature type="transmembrane region" description="Helical" evidence="13">
    <location>
        <begin position="1495"/>
        <end position="1521"/>
    </location>
</feature>
<dbReference type="PROSITE" id="PS50262">
    <property type="entry name" value="G_PROTEIN_RECEP_F1_2"/>
    <property type="match status" value="1"/>
</dbReference>
<dbReference type="PRINTS" id="PR00261">
    <property type="entry name" value="LDLRECEPTOR"/>
</dbReference>
<evidence type="ECO:0000256" key="8">
    <source>
        <dbReference type="ARBA" id="ARBA00023136"/>
    </source>
</evidence>
<feature type="domain" description="EGF-like" evidence="15">
    <location>
        <begin position="978"/>
        <end position="1015"/>
    </location>
</feature>
<evidence type="ECO:0000313" key="17">
    <source>
        <dbReference type="EMBL" id="CAF1484974.1"/>
    </source>
</evidence>
<dbReference type="EMBL" id="CAJNOV010012426">
    <property type="protein sequence ID" value="CAF1484974.1"/>
    <property type="molecule type" value="Genomic_DNA"/>
</dbReference>
<evidence type="ECO:0000256" key="14">
    <source>
        <dbReference type="SAM" id="SignalP"/>
    </source>
</evidence>
<dbReference type="GO" id="GO:0004930">
    <property type="term" value="F:G protein-coupled receptor activity"/>
    <property type="evidence" value="ECO:0007669"/>
    <property type="project" value="InterPro"/>
</dbReference>
<dbReference type="FunFam" id="2.10.25.10:FF:000508">
    <property type="entry name" value="Eyes shut homolog"/>
    <property type="match status" value="1"/>
</dbReference>